<feature type="transmembrane region" description="Helical" evidence="5">
    <location>
        <begin position="96"/>
        <end position="122"/>
    </location>
</feature>
<comment type="caution">
    <text evidence="6">The sequence shown here is derived from an EMBL/GenBank/DDBJ whole genome shotgun (WGS) entry which is preliminary data.</text>
</comment>
<feature type="transmembrane region" description="Helical" evidence="5">
    <location>
        <begin position="59"/>
        <end position="76"/>
    </location>
</feature>
<dbReference type="PANTHER" id="PTHR31154">
    <property type="entry name" value="MEMBRANE TRANSPORTER PROTEIN"/>
    <property type="match status" value="1"/>
</dbReference>
<comment type="subcellular location">
    <subcellularLocation>
        <location evidence="1">Membrane</location>
        <topology evidence="1">Multi-pass membrane protein</topology>
    </subcellularLocation>
</comment>
<gene>
    <name evidence="6" type="ORF">CBOVIS_LOCUS5480</name>
</gene>
<sequence length="389" mass="43324">MEIEEKPRKLHKVSEAVKKWCNKYLLEGQNIDEEHAVKMEALPENPSCSQLIFIKYRKFVAMLIPFVIVETLWWSVAIRYNFFRYYPNYWEMPLTMVLGAFVGGMTSEGAGAVAFPVMTLALHIAPEIARDFSLMIQSIGMTSALVCVLFMKVQYEPNAVIIGIIGAVPGFIIGVHFLDPLFTGPQKKMLFVSIWTAFAFALGLLNAQKKRPTFKEIPNFCAWKAFVLFLTGIVGGIFDSFAGSGIDICIFAIITLLFRVSEKVATPTTVILKGSISMFGFYYRAVMMGDIDIMAWRYFQVTIPVVSIFGPIGSFLGTHLHRQVIASFVYILEALALIGFLLTKPAWILIAVGAAIIVVGFVFFSIISKLGAILMQNEAKMKEKSGLDA</sequence>
<feature type="transmembrane region" description="Helical" evidence="5">
    <location>
        <begin position="190"/>
        <end position="207"/>
    </location>
</feature>
<proteinExistence type="predicted"/>
<evidence type="ECO:0000313" key="7">
    <source>
        <dbReference type="Proteomes" id="UP000494206"/>
    </source>
</evidence>
<evidence type="ECO:0008006" key="8">
    <source>
        <dbReference type="Google" id="ProtNLM"/>
    </source>
</evidence>
<dbReference type="GO" id="GO:0016020">
    <property type="term" value="C:membrane"/>
    <property type="evidence" value="ECO:0007669"/>
    <property type="project" value="UniProtKB-SubCell"/>
</dbReference>
<evidence type="ECO:0000256" key="3">
    <source>
        <dbReference type="ARBA" id="ARBA00022989"/>
    </source>
</evidence>
<evidence type="ECO:0000256" key="2">
    <source>
        <dbReference type="ARBA" id="ARBA00022692"/>
    </source>
</evidence>
<dbReference type="Pfam" id="PF01925">
    <property type="entry name" value="TauE"/>
    <property type="match status" value="1"/>
</dbReference>
<keyword evidence="4 5" id="KW-0472">Membrane</keyword>
<feature type="transmembrane region" description="Helical" evidence="5">
    <location>
        <begin position="298"/>
        <end position="317"/>
    </location>
</feature>
<dbReference type="InterPro" id="IPR002781">
    <property type="entry name" value="TM_pro_TauE-like"/>
</dbReference>
<dbReference type="Proteomes" id="UP000494206">
    <property type="component" value="Unassembled WGS sequence"/>
</dbReference>
<feature type="transmembrane region" description="Helical" evidence="5">
    <location>
        <begin position="324"/>
        <end position="342"/>
    </location>
</feature>
<feature type="transmembrane region" description="Helical" evidence="5">
    <location>
        <begin position="134"/>
        <end position="153"/>
    </location>
</feature>
<evidence type="ECO:0000256" key="4">
    <source>
        <dbReference type="ARBA" id="ARBA00023136"/>
    </source>
</evidence>
<dbReference type="EMBL" id="CADEPM010000003">
    <property type="protein sequence ID" value="CAB3402947.1"/>
    <property type="molecule type" value="Genomic_DNA"/>
</dbReference>
<feature type="transmembrane region" description="Helical" evidence="5">
    <location>
        <begin position="227"/>
        <end position="258"/>
    </location>
</feature>
<organism evidence="6 7">
    <name type="scientific">Caenorhabditis bovis</name>
    <dbReference type="NCBI Taxonomy" id="2654633"/>
    <lineage>
        <taxon>Eukaryota</taxon>
        <taxon>Metazoa</taxon>
        <taxon>Ecdysozoa</taxon>
        <taxon>Nematoda</taxon>
        <taxon>Chromadorea</taxon>
        <taxon>Rhabditida</taxon>
        <taxon>Rhabditina</taxon>
        <taxon>Rhabditomorpha</taxon>
        <taxon>Rhabditoidea</taxon>
        <taxon>Rhabditidae</taxon>
        <taxon>Peloderinae</taxon>
        <taxon>Caenorhabditis</taxon>
    </lineage>
</organism>
<keyword evidence="3 5" id="KW-1133">Transmembrane helix</keyword>
<reference evidence="6 7" key="1">
    <citation type="submission" date="2020-04" db="EMBL/GenBank/DDBJ databases">
        <authorList>
            <person name="Laetsch R D."/>
            <person name="Stevens L."/>
            <person name="Kumar S."/>
            <person name="Blaxter L. M."/>
        </authorList>
    </citation>
    <scope>NUCLEOTIDE SEQUENCE [LARGE SCALE GENOMIC DNA]</scope>
</reference>
<protein>
    <recommendedName>
        <fullName evidence="8">Membrane transporter protein</fullName>
    </recommendedName>
</protein>
<evidence type="ECO:0000256" key="1">
    <source>
        <dbReference type="ARBA" id="ARBA00004141"/>
    </source>
</evidence>
<dbReference type="AlphaFoldDB" id="A0A8S1ELG9"/>
<keyword evidence="2 5" id="KW-0812">Transmembrane</keyword>
<evidence type="ECO:0000256" key="5">
    <source>
        <dbReference type="SAM" id="Phobius"/>
    </source>
</evidence>
<feature type="transmembrane region" description="Helical" evidence="5">
    <location>
        <begin position="270"/>
        <end position="286"/>
    </location>
</feature>
<accession>A0A8S1ELG9</accession>
<keyword evidence="7" id="KW-1185">Reference proteome</keyword>
<dbReference type="PANTHER" id="PTHR31154:SF4">
    <property type="entry name" value="MEMBRANE TRANSPORTER PROTEIN"/>
    <property type="match status" value="1"/>
</dbReference>
<feature type="transmembrane region" description="Helical" evidence="5">
    <location>
        <begin position="348"/>
        <end position="374"/>
    </location>
</feature>
<evidence type="ECO:0000313" key="6">
    <source>
        <dbReference type="EMBL" id="CAB3402947.1"/>
    </source>
</evidence>
<dbReference type="OrthoDB" id="5979356at2759"/>
<name>A0A8S1ELG9_9PELO</name>
<feature type="transmembrane region" description="Helical" evidence="5">
    <location>
        <begin position="159"/>
        <end position="178"/>
    </location>
</feature>